<keyword evidence="1" id="KW-0812">Transmembrane</keyword>
<feature type="transmembrane region" description="Helical" evidence="1">
    <location>
        <begin position="121"/>
        <end position="139"/>
    </location>
</feature>
<comment type="caution">
    <text evidence="2">The sequence shown here is derived from an EMBL/GenBank/DDBJ whole genome shotgun (WGS) entry which is preliminary data.</text>
</comment>
<dbReference type="AlphaFoldDB" id="A0AA38M603"/>
<accession>A0AA38M603</accession>
<sequence length="211" mass="24965">MAAQLLESTSRALKYIYKLLGIVQFSYSKTPPKTTTSKIIPRLWCILSYCYFINICIFYNTASHFSNKIMDYVHFMVYHGTVIQMVVLFTMLYKRSSKLKTLLLRLDNMETPTHPPPRKRFLVRFTLISALIPVVLFFLLRSVSYYYVFFFYCCILNAFDNIFLNDIFDSICDQFASINHKLQTLSQPHEPVIFILSRIYPTVTTTWSFWR</sequence>
<reference evidence="2" key="1">
    <citation type="journal article" date="2023" name="G3 (Bethesda)">
        <title>Whole genome assemblies of Zophobas morio and Tenebrio molitor.</title>
        <authorList>
            <person name="Kaur S."/>
            <person name="Stinson S.A."/>
            <person name="diCenzo G.C."/>
        </authorList>
    </citation>
    <scope>NUCLEOTIDE SEQUENCE</scope>
    <source>
        <strain evidence="2">QUZm001</strain>
    </source>
</reference>
<evidence type="ECO:0008006" key="4">
    <source>
        <dbReference type="Google" id="ProtNLM"/>
    </source>
</evidence>
<evidence type="ECO:0000256" key="1">
    <source>
        <dbReference type="SAM" id="Phobius"/>
    </source>
</evidence>
<keyword evidence="3" id="KW-1185">Reference proteome</keyword>
<keyword evidence="1" id="KW-1133">Transmembrane helix</keyword>
<feature type="transmembrane region" description="Helical" evidence="1">
    <location>
        <begin position="39"/>
        <end position="60"/>
    </location>
</feature>
<name>A0AA38M603_9CUCU</name>
<dbReference type="EMBL" id="JALNTZ010000008">
    <property type="protein sequence ID" value="KAJ3643822.1"/>
    <property type="molecule type" value="Genomic_DNA"/>
</dbReference>
<evidence type="ECO:0000313" key="2">
    <source>
        <dbReference type="EMBL" id="KAJ3643822.1"/>
    </source>
</evidence>
<dbReference type="Proteomes" id="UP001168821">
    <property type="component" value="Unassembled WGS sequence"/>
</dbReference>
<organism evidence="2 3">
    <name type="scientific">Zophobas morio</name>
    <dbReference type="NCBI Taxonomy" id="2755281"/>
    <lineage>
        <taxon>Eukaryota</taxon>
        <taxon>Metazoa</taxon>
        <taxon>Ecdysozoa</taxon>
        <taxon>Arthropoda</taxon>
        <taxon>Hexapoda</taxon>
        <taxon>Insecta</taxon>
        <taxon>Pterygota</taxon>
        <taxon>Neoptera</taxon>
        <taxon>Endopterygota</taxon>
        <taxon>Coleoptera</taxon>
        <taxon>Polyphaga</taxon>
        <taxon>Cucujiformia</taxon>
        <taxon>Tenebrionidae</taxon>
        <taxon>Zophobas</taxon>
    </lineage>
</organism>
<feature type="transmembrane region" description="Helical" evidence="1">
    <location>
        <begin position="72"/>
        <end position="93"/>
    </location>
</feature>
<proteinExistence type="predicted"/>
<keyword evidence="1" id="KW-0472">Membrane</keyword>
<feature type="transmembrane region" description="Helical" evidence="1">
    <location>
        <begin position="145"/>
        <end position="164"/>
    </location>
</feature>
<gene>
    <name evidence="2" type="ORF">Zmor_026509</name>
</gene>
<protein>
    <recommendedName>
        <fullName evidence="4">Gustatory receptor</fullName>
    </recommendedName>
</protein>
<evidence type="ECO:0000313" key="3">
    <source>
        <dbReference type="Proteomes" id="UP001168821"/>
    </source>
</evidence>